<accession>A0A9X3N5P6</accession>
<reference evidence="1" key="1">
    <citation type="submission" date="2022-10" db="EMBL/GenBank/DDBJ databases">
        <title>The WGS of Solirubrobacter phytolaccae KCTC 29190.</title>
        <authorList>
            <person name="Jiang Z."/>
        </authorList>
    </citation>
    <scope>NUCLEOTIDE SEQUENCE</scope>
    <source>
        <strain evidence="1">KCTC 29190</strain>
    </source>
</reference>
<dbReference type="Gene3D" id="2.130.10.10">
    <property type="entry name" value="YVTN repeat-like/Quinoprotein amine dehydrogenase"/>
    <property type="match status" value="1"/>
</dbReference>
<evidence type="ECO:0000313" key="2">
    <source>
        <dbReference type="Proteomes" id="UP001147653"/>
    </source>
</evidence>
<evidence type="ECO:0000313" key="1">
    <source>
        <dbReference type="EMBL" id="MDA0180119.1"/>
    </source>
</evidence>
<sequence>MGTKPVCRHLVGLTSSVDGPSYYEWFTGVGLQRERLCAECVAHREGGGTIALVAVGEAELEDADLVGIRGAPEVRERAEPFDDRVELTRLPWEILDFAPADDAWLFVLRDGTIHRDLEPVCRVELPPAEPAHAFWGGAARLHVSPDGAFAAVTNDHGHHGAVCDLATGRRTLTLDGGDYHPETVPLSFAFGEHEGRTVAVHRTAWNRLALSDASTGEALVAHERELDYFHGRLLVSPDGRRLLDDGWVWHPYGIPTVWPLTLDAHVRLTDRAYYWNHGLCWLDDDRIAIGGIGTHDDWMLDGARLFAAGGEELTAFAGPSGHFFGDGDRLFAAGDDGLTLWDVAAGAMVGRIDGFRPTRQNRAGRELAEVSGGVLRRWRY</sequence>
<dbReference type="Proteomes" id="UP001147653">
    <property type="component" value="Unassembled WGS sequence"/>
</dbReference>
<proteinExistence type="predicted"/>
<name>A0A9X3N5P6_9ACTN</name>
<dbReference type="InterPro" id="IPR011048">
    <property type="entry name" value="Haem_d1_sf"/>
</dbReference>
<dbReference type="AlphaFoldDB" id="A0A9X3N5P6"/>
<protein>
    <submittedName>
        <fullName evidence="1">Uncharacterized protein</fullName>
    </submittedName>
</protein>
<comment type="caution">
    <text evidence="1">The sequence shown here is derived from an EMBL/GenBank/DDBJ whole genome shotgun (WGS) entry which is preliminary data.</text>
</comment>
<organism evidence="1 2">
    <name type="scientific">Solirubrobacter phytolaccae</name>
    <dbReference type="NCBI Taxonomy" id="1404360"/>
    <lineage>
        <taxon>Bacteria</taxon>
        <taxon>Bacillati</taxon>
        <taxon>Actinomycetota</taxon>
        <taxon>Thermoleophilia</taxon>
        <taxon>Solirubrobacterales</taxon>
        <taxon>Solirubrobacteraceae</taxon>
        <taxon>Solirubrobacter</taxon>
    </lineage>
</organism>
<dbReference type="EMBL" id="JAPDDP010000009">
    <property type="protein sequence ID" value="MDA0180119.1"/>
    <property type="molecule type" value="Genomic_DNA"/>
</dbReference>
<dbReference type="RefSeq" id="WP_270024429.1">
    <property type="nucleotide sequence ID" value="NZ_JAPDDP010000009.1"/>
</dbReference>
<dbReference type="InterPro" id="IPR015943">
    <property type="entry name" value="WD40/YVTN_repeat-like_dom_sf"/>
</dbReference>
<gene>
    <name evidence="1" type="ORF">OJ997_07420</name>
</gene>
<keyword evidence="2" id="KW-1185">Reference proteome</keyword>
<dbReference type="SUPFAM" id="SSF51004">
    <property type="entry name" value="C-terminal (heme d1) domain of cytochrome cd1-nitrite reductase"/>
    <property type="match status" value="1"/>
</dbReference>